<feature type="transmembrane region" description="Helical" evidence="7">
    <location>
        <begin position="30"/>
        <end position="53"/>
    </location>
</feature>
<evidence type="ECO:0000313" key="9">
    <source>
        <dbReference type="Proteomes" id="UP001279734"/>
    </source>
</evidence>
<keyword evidence="4" id="KW-1001">Plastid inner membrane</keyword>
<keyword evidence="5 7" id="KW-1133">Transmembrane helix</keyword>
<comment type="caution">
    <text evidence="7">Lacks conserved residue(s) required for the propagation of feature annotation.</text>
</comment>
<name>A0AAD3XZ95_NEPGR</name>
<evidence type="ECO:0000256" key="6">
    <source>
        <dbReference type="ARBA" id="ARBA00023136"/>
    </source>
</evidence>
<comment type="function">
    <text evidence="7">Involved in protein precursor import into chloroplasts.</text>
</comment>
<dbReference type="GO" id="GO:0009706">
    <property type="term" value="C:chloroplast inner membrane"/>
    <property type="evidence" value="ECO:0007669"/>
    <property type="project" value="UniProtKB-SubCell"/>
</dbReference>
<evidence type="ECO:0000256" key="2">
    <source>
        <dbReference type="ARBA" id="ARBA00009596"/>
    </source>
</evidence>
<organism evidence="8 9">
    <name type="scientific">Nepenthes gracilis</name>
    <name type="common">Slender pitcher plant</name>
    <dbReference type="NCBI Taxonomy" id="150966"/>
    <lineage>
        <taxon>Eukaryota</taxon>
        <taxon>Viridiplantae</taxon>
        <taxon>Streptophyta</taxon>
        <taxon>Embryophyta</taxon>
        <taxon>Tracheophyta</taxon>
        <taxon>Spermatophyta</taxon>
        <taxon>Magnoliopsida</taxon>
        <taxon>eudicotyledons</taxon>
        <taxon>Gunneridae</taxon>
        <taxon>Pentapetalae</taxon>
        <taxon>Caryophyllales</taxon>
        <taxon>Nepenthaceae</taxon>
        <taxon>Nepenthes</taxon>
    </lineage>
</organism>
<evidence type="ECO:0000256" key="7">
    <source>
        <dbReference type="RuleBase" id="RU367003"/>
    </source>
</evidence>
<dbReference type="EMBL" id="BSYO01000025">
    <property type="protein sequence ID" value="GMH23113.1"/>
    <property type="molecule type" value="Genomic_DNA"/>
</dbReference>
<dbReference type="InterPro" id="IPR005691">
    <property type="entry name" value="Tic20"/>
</dbReference>
<dbReference type="Pfam" id="PF16166">
    <property type="entry name" value="TIC20"/>
    <property type="match status" value="1"/>
</dbReference>
<gene>
    <name evidence="8" type="ORF">Nepgr_024956</name>
</gene>
<keyword evidence="3 7" id="KW-0812">Transmembrane</keyword>
<evidence type="ECO:0000256" key="4">
    <source>
        <dbReference type="ARBA" id="ARBA00022780"/>
    </source>
</evidence>
<reference evidence="8" key="1">
    <citation type="submission" date="2023-05" db="EMBL/GenBank/DDBJ databases">
        <title>Nepenthes gracilis genome sequencing.</title>
        <authorList>
            <person name="Fukushima K."/>
        </authorList>
    </citation>
    <scope>NUCLEOTIDE SEQUENCE</scope>
    <source>
        <strain evidence="8">SING2019-196</strain>
    </source>
</reference>
<comment type="similarity">
    <text evidence="2 7">Belongs to the Tic20 family.</text>
</comment>
<keyword evidence="9" id="KW-1185">Reference proteome</keyword>
<keyword evidence="6 7" id="KW-0472">Membrane</keyword>
<dbReference type="AlphaFoldDB" id="A0AAD3XZ95"/>
<evidence type="ECO:0000256" key="1">
    <source>
        <dbReference type="ARBA" id="ARBA00004478"/>
    </source>
</evidence>
<keyword evidence="7" id="KW-0934">Plastid</keyword>
<proteinExistence type="inferred from homology"/>
<evidence type="ECO:0000313" key="8">
    <source>
        <dbReference type="EMBL" id="GMH23113.1"/>
    </source>
</evidence>
<keyword evidence="7" id="KW-0150">Chloroplast</keyword>
<evidence type="ECO:0000256" key="5">
    <source>
        <dbReference type="ARBA" id="ARBA00022989"/>
    </source>
</evidence>
<feature type="transmembrane region" description="Helical" evidence="7">
    <location>
        <begin position="65"/>
        <end position="87"/>
    </location>
</feature>
<dbReference type="PANTHER" id="PTHR33510:SF9">
    <property type="entry name" value="HIT-TYPE ZINC FINGER FAMILY PROTEIN-RELATED"/>
    <property type="match status" value="1"/>
</dbReference>
<dbReference type="Proteomes" id="UP001279734">
    <property type="component" value="Unassembled WGS sequence"/>
</dbReference>
<feature type="transmembrane region" description="Helical" evidence="7">
    <location>
        <begin position="99"/>
        <end position="120"/>
    </location>
</feature>
<comment type="caution">
    <text evidence="8">The sequence shown here is derived from an EMBL/GenBank/DDBJ whole genome shotgun (WGS) entry which is preliminary data.</text>
</comment>
<accession>A0AAD3XZ95</accession>
<evidence type="ECO:0000256" key="3">
    <source>
        <dbReference type="ARBA" id="ARBA00022692"/>
    </source>
</evidence>
<sequence>MPIYATLVYAETTYHLHPVLEDFEYLTEPLLLTLGSLPSLFLMAQSTALYLGIVRRKEWPHFFRFHVVMGMLLENAVQVMGTVSRWLPLSVCKGKFPMHFWTAIVVAQLFTMFECVRCALAGMYPEVPFISDAAYIHSSL</sequence>
<protein>
    <recommendedName>
        <fullName evidence="7">Protein TIC 20</fullName>
    </recommendedName>
</protein>
<dbReference type="PANTHER" id="PTHR33510">
    <property type="entry name" value="PROTEIN TIC 20-II, CHLOROPLASTIC"/>
    <property type="match status" value="1"/>
</dbReference>
<comment type="subcellular location">
    <subcellularLocation>
        <location evidence="1">Plastid</location>
        <location evidence="1">Chloroplast inner membrane</location>
        <topology evidence="1">Multi-pass membrane protein</topology>
    </subcellularLocation>
    <subcellularLocation>
        <location evidence="7">Plastid</location>
        <location evidence="7">Chloroplast membrane</location>
        <topology evidence="7">Multi-pass membrane protein</topology>
    </subcellularLocation>
</comment>